<comment type="caution">
    <text evidence="1">The sequence shown here is derived from an EMBL/GenBank/DDBJ whole genome shotgun (WGS) entry which is preliminary data.</text>
</comment>
<dbReference type="EMBL" id="BOQE01000001">
    <property type="protein sequence ID" value="GIM45944.1"/>
    <property type="molecule type" value="Genomic_DNA"/>
</dbReference>
<keyword evidence="2" id="KW-1185">Reference proteome</keyword>
<dbReference type="Proteomes" id="UP001057291">
    <property type="component" value="Unassembled WGS sequence"/>
</dbReference>
<sequence>MSWKEYYEACSICGKEGDWVYIDEDGSPICDECNDEESKERA</sequence>
<accession>A0AAV4LDN0</accession>
<evidence type="ECO:0000313" key="2">
    <source>
        <dbReference type="Proteomes" id="UP001057291"/>
    </source>
</evidence>
<protein>
    <submittedName>
        <fullName evidence="1">Uncharacterized protein</fullName>
    </submittedName>
</protein>
<proteinExistence type="predicted"/>
<gene>
    <name evidence="1" type="ORF">DNHGIG_14930</name>
</gene>
<dbReference type="RefSeq" id="WP_282199103.1">
    <property type="nucleotide sequence ID" value="NZ_BOQE01000001.1"/>
</dbReference>
<dbReference type="AlphaFoldDB" id="A0AAV4LDN0"/>
<name>A0AAV4LDN0_9BACL</name>
<organism evidence="1 2">
    <name type="scientific">Collibacillus ludicampi</name>
    <dbReference type="NCBI Taxonomy" id="2771369"/>
    <lineage>
        <taxon>Bacteria</taxon>
        <taxon>Bacillati</taxon>
        <taxon>Bacillota</taxon>
        <taxon>Bacilli</taxon>
        <taxon>Bacillales</taxon>
        <taxon>Alicyclobacillaceae</taxon>
        <taxon>Collibacillus</taxon>
    </lineage>
</organism>
<reference evidence="1" key="1">
    <citation type="journal article" date="2023" name="Int. J. Syst. Evol. Microbiol.">
        <title>Collibacillus ludicampi gen. nov., sp. nov., a new soil bacterium of the family Alicyclobacillaceae.</title>
        <authorList>
            <person name="Jojima T."/>
            <person name="Ioku Y."/>
            <person name="Fukuta Y."/>
            <person name="Shirasaka N."/>
            <person name="Matsumura Y."/>
            <person name="Mori M."/>
        </authorList>
    </citation>
    <scope>NUCLEOTIDE SEQUENCE</scope>
    <source>
        <strain evidence="1">TP075</strain>
    </source>
</reference>
<evidence type="ECO:0000313" key="1">
    <source>
        <dbReference type="EMBL" id="GIM45944.1"/>
    </source>
</evidence>